<dbReference type="PANTHER" id="PTHR43046:SF14">
    <property type="entry name" value="MUTT_NUDIX FAMILY PROTEIN"/>
    <property type="match status" value="1"/>
</dbReference>
<comment type="cofactor">
    <cofactor evidence="1">
        <name>Mg(2+)</name>
        <dbReference type="ChEBI" id="CHEBI:18420"/>
    </cofactor>
</comment>
<protein>
    <submittedName>
        <fullName evidence="5">8-oxo-dGTP diphosphatase</fullName>
        <ecNumber evidence="5">3.6.1.55</ecNumber>
    </submittedName>
</protein>
<dbReference type="Gene3D" id="3.90.79.10">
    <property type="entry name" value="Nucleoside Triphosphate Pyrophosphohydrolase"/>
    <property type="match status" value="1"/>
</dbReference>
<evidence type="ECO:0000259" key="4">
    <source>
        <dbReference type="PROSITE" id="PS51462"/>
    </source>
</evidence>
<dbReference type="InterPro" id="IPR020476">
    <property type="entry name" value="Nudix_hydrolase"/>
</dbReference>
<evidence type="ECO:0000256" key="3">
    <source>
        <dbReference type="RuleBase" id="RU003476"/>
    </source>
</evidence>
<comment type="caution">
    <text evidence="5">The sequence shown here is derived from an EMBL/GenBank/DDBJ whole genome shotgun (WGS) entry which is preliminary data.</text>
</comment>
<sequence>MIIKFKNKIIFGEKIDGINYIRREGVYGVAFNDAGQVAVLKNEYGYFLPGGGLEDGEKLEECLVREFNEELGCSIFIDKFIGEASKYYFSEAFNQYRHPVGFFFKVIIKNDDLESMEKDQVLIWMYPHECIELLHEHQGWAVSEVTKQIN</sequence>
<dbReference type="EC" id="3.6.1.55" evidence="5"/>
<proteinExistence type="inferred from homology"/>
<dbReference type="PROSITE" id="PS51462">
    <property type="entry name" value="NUDIX"/>
    <property type="match status" value="1"/>
</dbReference>
<dbReference type="PANTHER" id="PTHR43046">
    <property type="entry name" value="GDP-MANNOSE MANNOSYL HYDROLASE"/>
    <property type="match status" value="1"/>
</dbReference>
<evidence type="ECO:0000256" key="1">
    <source>
        <dbReference type="ARBA" id="ARBA00001946"/>
    </source>
</evidence>
<keyword evidence="2 3" id="KW-0378">Hydrolase</keyword>
<dbReference type="Proteomes" id="UP001519308">
    <property type="component" value="Unassembled WGS sequence"/>
</dbReference>
<dbReference type="PROSITE" id="PS00893">
    <property type="entry name" value="NUDIX_BOX"/>
    <property type="match status" value="1"/>
</dbReference>
<dbReference type="InterPro" id="IPR015797">
    <property type="entry name" value="NUDIX_hydrolase-like_dom_sf"/>
</dbReference>
<dbReference type="EMBL" id="JAGGLL010000019">
    <property type="protein sequence ID" value="MBP2022753.1"/>
    <property type="molecule type" value="Genomic_DNA"/>
</dbReference>
<dbReference type="InterPro" id="IPR020084">
    <property type="entry name" value="NUDIX_hydrolase_CS"/>
</dbReference>
<accession>A0ABS4K4P6</accession>
<comment type="similarity">
    <text evidence="3">Belongs to the Nudix hydrolase family.</text>
</comment>
<keyword evidence="6" id="KW-1185">Reference proteome</keyword>
<dbReference type="InterPro" id="IPR000086">
    <property type="entry name" value="NUDIX_hydrolase_dom"/>
</dbReference>
<dbReference type="GO" id="GO:0035539">
    <property type="term" value="F:8-oxo-7,8-dihydrodeoxyguanosine triphosphate pyrophosphatase activity"/>
    <property type="evidence" value="ECO:0007669"/>
    <property type="project" value="UniProtKB-EC"/>
</dbReference>
<dbReference type="RefSeq" id="WP_209649626.1">
    <property type="nucleotide sequence ID" value="NZ_JAGGLL010000019.1"/>
</dbReference>
<evidence type="ECO:0000256" key="2">
    <source>
        <dbReference type="ARBA" id="ARBA00022801"/>
    </source>
</evidence>
<gene>
    <name evidence="5" type="ORF">J2Z44_002576</name>
</gene>
<reference evidence="5 6" key="1">
    <citation type="submission" date="2021-03" db="EMBL/GenBank/DDBJ databases">
        <title>Genomic Encyclopedia of Type Strains, Phase IV (KMG-IV): sequencing the most valuable type-strain genomes for metagenomic binning, comparative biology and taxonomic classification.</title>
        <authorList>
            <person name="Goeker M."/>
        </authorList>
    </citation>
    <scope>NUCLEOTIDE SEQUENCE [LARGE SCALE GENOMIC DNA]</scope>
    <source>
        <strain evidence="5 6">DSM 28650</strain>
    </source>
</reference>
<feature type="domain" description="Nudix hydrolase" evidence="4">
    <location>
        <begin position="21"/>
        <end position="147"/>
    </location>
</feature>
<name>A0ABS4K4P6_9CLOT</name>
<dbReference type="SUPFAM" id="SSF55811">
    <property type="entry name" value="Nudix"/>
    <property type="match status" value="1"/>
</dbReference>
<organism evidence="5 6">
    <name type="scientific">Clostridium punense</name>
    <dbReference type="NCBI Taxonomy" id="1054297"/>
    <lineage>
        <taxon>Bacteria</taxon>
        <taxon>Bacillati</taxon>
        <taxon>Bacillota</taxon>
        <taxon>Clostridia</taxon>
        <taxon>Eubacteriales</taxon>
        <taxon>Clostridiaceae</taxon>
        <taxon>Clostridium</taxon>
    </lineage>
</organism>
<dbReference type="Pfam" id="PF00293">
    <property type="entry name" value="NUDIX"/>
    <property type="match status" value="1"/>
</dbReference>
<dbReference type="PRINTS" id="PR00502">
    <property type="entry name" value="NUDIXFAMILY"/>
</dbReference>
<evidence type="ECO:0000313" key="6">
    <source>
        <dbReference type="Proteomes" id="UP001519308"/>
    </source>
</evidence>
<evidence type="ECO:0000313" key="5">
    <source>
        <dbReference type="EMBL" id="MBP2022753.1"/>
    </source>
</evidence>